<protein>
    <submittedName>
        <fullName evidence="1">Uncharacterized protein</fullName>
    </submittedName>
</protein>
<dbReference type="AlphaFoldDB" id="A0A2P2QHY5"/>
<reference evidence="1" key="1">
    <citation type="submission" date="2018-02" db="EMBL/GenBank/DDBJ databases">
        <title>Rhizophora mucronata_Transcriptome.</title>
        <authorList>
            <person name="Meera S.P."/>
            <person name="Sreeshan A."/>
            <person name="Augustine A."/>
        </authorList>
    </citation>
    <scope>NUCLEOTIDE SEQUENCE</scope>
    <source>
        <tissue evidence="1">Leaf</tissue>
    </source>
</reference>
<evidence type="ECO:0000313" key="1">
    <source>
        <dbReference type="EMBL" id="MBX66620.1"/>
    </source>
</evidence>
<accession>A0A2P2QHY5</accession>
<organism evidence="1">
    <name type="scientific">Rhizophora mucronata</name>
    <name type="common">Asiatic mangrove</name>
    <dbReference type="NCBI Taxonomy" id="61149"/>
    <lineage>
        <taxon>Eukaryota</taxon>
        <taxon>Viridiplantae</taxon>
        <taxon>Streptophyta</taxon>
        <taxon>Embryophyta</taxon>
        <taxon>Tracheophyta</taxon>
        <taxon>Spermatophyta</taxon>
        <taxon>Magnoliopsida</taxon>
        <taxon>eudicotyledons</taxon>
        <taxon>Gunneridae</taxon>
        <taxon>Pentapetalae</taxon>
        <taxon>rosids</taxon>
        <taxon>fabids</taxon>
        <taxon>Malpighiales</taxon>
        <taxon>Rhizophoraceae</taxon>
        <taxon>Rhizophora</taxon>
    </lineage>
</organism>
<proteinExistence type="predicted"/>
<sequence length="45" mass="5246">MFMKDTPLIISGSCLLAEISIYTLYMDGKRTCLSWLPCQRRQTFN</sequence>
<name>A0A2P2QHY5_RHIMU</name>
<dbReference type="EMBL" id="GGEC01086136">
    <property type="protein sequence ID" value="MBX66620.1"/>
    <property type="molecule type" value="Transcribed_RNA"/>
</dbReference>